<dbReference type="SUPFAM" id="SSF64593">
    <property type="entry name" value="Intermediate filament protein, coiled coil region"/>
    <property type="match status" value="2"/>
</dbReference>
<keyword evidence="4" id="KW-0963">Cytoplasm</keyword>
<evidence type="ECO:0000256" key="3">
    <source>
        <dbReference type="ARBA" id="ARBA00004642"/>
    </source>
</evidence>
<evidence type="ECO:0000256" key="14">
    <source>
        <dbReference type="SAM" id="MobiDB-lite"/>
    </source>
</evidence>
<feature type="region of interest" description="Disordered" evidence="14">
    <location>
        <begin position="1"/>
        <end position="39"/>
    </location>
</feature>
<feature type="domain" description="IF rod" evidence="15">
    <location>
        <begin position="39"/>
        <end position="350"/>
    </location>
</feature>
<dbReference type="Gene3D" id="1.20.5.1160">
    <property type="entry name" value="Vasodilator-stimulated phosphoprotein"/>
    <property type="match status" value="1"/>
</dbReference>
<sequence length="358" mass="41521">MESPSFSTMSFSSKTYDPSKERVKSKPSGKADPAGKFMEKDQMVGLNDKFVKLIDKVKNLEDEKKILETKLKILKGQEDYSGNVNGIVKQEKNDLQEKIDNLKRDQEKLKDELEDTQKEVEDAKKSYKDEVTKKNDLENNFIISKKELDKSHLDLVEDVLELEDLTRKLQFLRAGFDEEIKELESMVKNETVIIPSPNKRSLDVTEYVKTIENQYANMAAHARVEAEQWNQRKIESLVQSAGQKEQAVRDIKREISDILRQIQRLSGDLDGLKRKEESLKNEIEETRKAGEGEVEEARCHIKLLEDNLKSHKQELARQIRQHQELLNLKLALDIEIATYRQLLMGEEQRMDNLQGSDF</sequence>
<dbReference type="PANTHER" id="PTHR45616">
    <property type="entry name" value="GATA-TYPE DOMAIN-CONTAINING PROTEIN"/>
    <property type="match status" value="1"/>
</dbReference>
<name>A0ABU7D7V2_9TELE</name>
<protein>
    <recommendedName>
        <fullName evidence="10">Keratin, type II cytoskeletal 8</fullName>
    </recommendedName>
    <alternativeName>
        <fullName evidence="12">Cytokeratin-8</fullName>
    </alternativeName>
    <alternativeName>
        <fullName evidence="11">Keratin-8</fullName>
    </alternativeName>
</protein>
<evidence type="ECO:0000313" key="17">
    <source>
        <dbReference type="Proteomes" id="UP001352852"/>
    </source>
</evidence>
<dbReference type="SMART" id="SM01391">
    <property type="entry name" value="Filament"/>
    <property type="match status" value="1"/>
</dbReference>
<dbReference type="Proteomes" id="UP001352852">
    <property type="component" value="Unassembled WGS sequence"/>
</dbReference>
<keyword evidence="6" id="KW-0403">Intermediate filament</keyword>
<dbReference type="PANTHER" id="PTHR45616:SF26">
    <property type="entry name" value="KERATIN, TYPE II CYTOSKELETAL 8"/>
    <property type="match status" value="1"/>
</dbReference>
<keyword evidence="5" id="KW-0416">Keratin</keyword>
<dbReference type="InterPro" id="IPR003054">
    <property type="entry name" value="Keratin_II"/>
</dbReference>
<evidence type="ECO:0000256" key="1">
    <source>
        <dbReference type="ARBA" id="ARBA00004109"/>
    </source>
</evidence>
<dbReference type="Gene3D" id="1.20.5.500">
    <property type="entry name" value="Single helix bin"/>
    <property type="match status" value="1"/>
</dbReference>
<feature type="compositionally biased region" description="Low complexity" evidence="14">
    <location>
        <begin position="1"/>
        <end position="13"/>
    </location>
</feature>
<evidence type="ECO:0000256" key="9">
    <source>
        <dbReference type="ARBA" id="ARBA00037766"/>
    </source>
</evidence>
<feature type="coiled-coil region" evidence="13">
    <location>
        <begin position="43"/>
        <end position="182"/>
    </location>
</feature>
<evidence type="ECO:0000256" key="5">
    <source>
        <dbReference type="ARBA" id="ARBA00022744"/>
    </source>
</evidence>
<feature type="coiled-coil region" evidence="13">
    <location>
        <begin position="248"/>
        <end position="328"/>
    </location>
</feature>
<dbReference type="PRINTS" id="PR01276">
    <property type="entry name" value="TYPE2KERATIN"/>
</dbReference>
<comment type="subcellular location">
    <subcellularLocation>
        <location evidence="2">Cytoplasm</location>
    </subcellularLocation>
    <subcellularLocation>
        <location evidence="1">Nucleus matrix</location>
    </subcellularLocation>
    <subcellularLocation>
        <location evidence="3">Nucleus</location>
        <location evidence="3">Nucleoplasm</location>
    </subcellularLocation>
</comment>
<evidence type="ECO:0000256" key="6">
    <source>
        <dbReference type="ARBA" id="ARBA00022754"/>
    </source>
</evidence>
<proteinExistence type="predicted"/>
<evidence type="ECO:0000256" key="11">
    <source>
        <dbReference type="ARBA" id="ARBA00042886"/>
    </source>
</evidence>
<gene>
    <name evidence="16" type="ORF">CHARACLAT_010153</name>
</gene>
<evidence type="ECO:0000256" key="4">
    <source>
        <dbReference type="ARBA" id="ARBA00022490"/>
    </source>
</evidence>
<evidence type="ECO:0000256" key="8">
    <source>
        <dbReference type="ARBA" id="ARBA00023242"/>
    </source>
</evidence>
<organism evidence="16 17">
    <name type="scientific">Characodon lateralis</name>
    <dbReference type="NCBI Taxonomy" id="208331"/>
    <lineage>
        <taxon>Eukaryota</taxon>
        <taxon>Metazoa</taxon>
        <taxon>Chordata</taxon>
        <taxon>Craniata</taxon>
        <taxon>Vertebrata</taxon>
        <taxon>Euteleostomi</taxon>
        <taxon>Actinopterygii</taxon>
        <taxon>Neopterygii</taxon>
        <taxon>Teleostei</taxon>
        <taxon>Neoteleostei</taxon>
        <taxon>Acanthomorphata</taxon>
        <taxon>Ovalentaria</taxon>
        <taxon>Atherinomorphae</taxon>
        <taxon>Cyprinodontiformes</taxon>
        <taxon>Goodeidae</taxon>
        <taxon>Characodon</taxon>
    </lineage>
</organism>
<evidence type="ECO:0000256" key="7">
    <source>
        <dbReference type="ARBA" id="ARBA00023054"/>
    </source>
</evidence>
<accession>A0ABU7D7V2</accession>
<evidence type="ECO:0000256" key="10">
    <source>
        <dbReference type="ARBA" id="ARBA00039429"/>
    </source>
</evidence>
<comment type="caution">
    <text evidence="16">The sequence shown here is derived from an EMBL/GenBank/DDBJ whole genome shotgun (WGS) entry which is preliminary data.</text>
</comment>
<keyword evidence="17" id="KW-1185">Reference proteome</keyword>
<evidence type="ECO:0000256" key="2">
    <source>
        <dbReference type="ARBA" id="ARBA00004496"/>
    </source>
</evidence>
<keyword evidence="7 13" id="KW-0175">Coiled coil</keyword>
<comment type="function">
    <text evidence="9">Together with KRT19, helps to link the contractile apparatus to dystrophin at the costameres of striated muscle.</text>
</comment>
<dbReference type="PROSITE" id="PS51842">
    <property type="entry name" value="IF_ROD_2"/>
    <property type="match status" value="1"/>
</dbReference>
<dbReference type="InterPro" id="IPR039008">
    <property type="entry name" value="IF_rod_dom"/>
</dbReference>
<keyword evidence="8" id="KW-0539">Nucleus</keyword>
<dbReference type="EMBL" id="JAHUTJ010017033">
    <property type="protein sequence ID" value="MED6270421.1"/>
    <property type="molecule type" value="Genomic_DNA"/>
</dbReference>
<dbReference type="Gene3D" id="1.20.5.170">
    <property type="match status" value="1"/>
</dbReference>
<evidence type="ECO:0000259" key="15">
    <source>
        <dbReference type="PROSITE" id="PS51842"/>
    </source>
</evidence>
<dbReference type="Pfam" id="PF00038">
    <property type="entry name" value="Filament"/>
    <property type="match status" value="1"/>
</dbReference>
<evidence type="ECO:0000313" key="16">
    <source>
        <dbReference type="EMBL" id="MED6270421.1"/>
    </source>
</evidence>
<evidence type="ECO:0000256" key="13">
    <source>
        <dbReference type="SAM" id="Coils"/>
    </source>
</evidence>
<reference evidence="16 17" key="1">
    <citation type="submission" date="2021-06" db="EMBL/GenBank/DDBJ databases">
        <authorList>
            <person name="Palmer J.M."/>
        </authorList>
    </citation>
    <scope>NUCLEOTIDE SEQUENCE [LARGE SCALE GENOMIC DNA]</scope>
    <source>
        <strain evidence="16 17">CL_MEX2019</strain>
        <tissue evidence="16">Muscle</tissue>
    </source>
</reference>
<evidence type="ECO:0000256" key="12">
    <source>
        <dbReference type="ARBA" id="ARBA00042964"/>
    </source>
</evidence>